<gene>
    <name evidence="1" type="ORF">PYTT13_16855</name>
</gene>
<evidence type="ECO:0000313" key="1">
    <source>
        <dbReference type="EMBL" id="ATQ57305.1"/>
    </source>
</evidence>
<accession>A0A2D2C479</accession>
<dbReference type="EMBL" id="CP024422">
    <property type="protein sequence ID" value="ATQ57305.1"/>
    <property type="molecule type" value="Genomic_DNA"/>
</dbReference>
<organism evidence="1 2">
    <name type="scientific">Paracoccus yeei</name>
    <dbReference type="NCBI Taxonomy" id="147645"/>
    <lineage>
        <taxon>Bacteria</taxon>
        <taxon>Pseudomonadati</taxon>
        <taxon>Pseudomonadota</taxon>
        <taxon>Alphaproteobacteria</taxon>
        <taxon>Rhodobacterales</taxon>
        <taxon>Paracoccaceae</taxon>
        <taxon>Paracoccus</taxon>
    </lineage>
</organism>
<evidence type="ECO:0000313" key="2">
    <source>
        <dbReference type="Proteomes" id="UP000229314"/>
    </source>
</evidence>
<name>A0A2D2C479_9RHOB</name>
<sequence length="146" mass="15705">MAFGREVCRNLGCDLVIGQAVEACQDESGQRRVSVDLWDAAYAMLAAVLGHGHVTGRQMRLAGVQLHFPQHGQSTAEAVQGASRSPDFGQGHVYGGQGSTLTVRPLCAFHLCNLVHGYRWAIGKPFRHSQGNIQGAHPADEMLDQG</sequence>
<protein>
    <submittedName>
        <fullName evidence="1">Uncharacterized protein</fullName>
    </submittedName>
</protein>
<reference evidence="1 2" key="1">
    <citation type="submission" date="2017-10" db="EMBL/GenBank/DDBJ databases">
        <title>Complete genome sequence of Paracoccus yeei TT13 isolated from human skin.</title>
        <authorList>
            <person name="Lee K."/>
            <person name="Lim J.Y."/>
            <person name="Hwang I."/>
        </authorList>
    </citation>
    <scope>NUCLEOTIDE SEQUENCE [LARGE SCALE GENOMIC DNA]</scope>
    <source>
        <strain evidence="1 2">TT13</strain>
    </source>
</reference>
<dbReference type="AlphaFoldDB" id="A0A2D2C479"/>
<dbReference type="Proteomes" id="UP000229314">
    <property type="component" value="Chromosome"/>
</dbReference>
<proteinExistence type="predicted"/>